<dbReference type="Ensembl" id="ENSORLT00020029015.1">
    <property type="protein sequence ID" value="ENSORLP00020034353.1"/>
    <property type="gene ID" value="ENSORLG00020020789.1"/>
</dbReference>
<dbReference type="InterPro" id="IPR050348">
    <property type="entry name" value="Protein-Tyr_Phosphatase"/>
</dbReference>
<keyword evidence="2" id="KW-0378">Hydrolase</keyword>
<reference key="1">
    <citation type="journal article" date="2007" name="Nature">
        <title>The medaka draft genome and insights into vertebrate genome evolution.</title>
        <authorList>
            <person name="Kasahara M."/>
            <person name="Naruse K."/>
            <person name="Sasaki S."/>
            <person name="Nakatani Y."/>
            <person name="Qu W."/>
            <person name="Ahsan B."/>
            <person name="Yamada T."/>
            <person name="Nagayasu Y."/>
            <person name="Doi K."/>
            <person name="Kasai Y."/>
            <person name="Jindo T."/>
            <person name="Kobayashi D."/>
            <person name="Shimada A."/>
            <person name="Toyoda A."/>
            <person name="Kuroki Y."/>
            <person name="Fujiyama A."/>
            <person name="Sasaki T."/>
            <person name="Shimizu A."/>
            <person name="Asakawa S."/>
            <person name="Shimizu N."/>
            <person name="Hashimoto S."/>
            <person name="Yang J."/>
            <person name="Lee Y."/>
            <person name="Matsushima K."/>
            <person name="Sugano S."/>
            <person name="Sakaizumi M."/>
            <person name="Narita T."/>
            <person name="Ohishi K."/>
            <person name="Haga S."/>
            <person name="Ohta F."/>
            <person name="Nomoto H."/>
            <person name="Nogata K."/>
            <person name="Morishita T."/>
            <person name="Endo T."/>
            <person name="Shin-I T."/>
            <person name="Takeda H."/>
            <person name="Morishita S."/>
            <person name="Kohara Y."/>
        </authorList>
    </citation>
    <scope>NUCLEOTIDE SEQUENCE [LARGE SCALE GENOMIC DNA]</scope>
    <source>
        <strain>Hd-rR</strain>
    </source>
</reference>
<evidence type="ECO:0000313" key="4">
    <source>
        <dbReference type="Ensembl" id="ENSORLP00020034353.1"/>
    </source>
</evidence>
<dbReference type="Pfam" id="PF00102">
    <property type="entry name" value="Y_phosphatase"/>
    <property type="match status" value="1"/>
</dbReference>
<feature type="domain" description="Tyrosine-protein phosphatase" evidence="3">
    <location>
        <begin position="14"/>
        <end position="133"/>
    </location>
</feature>
<dbReference type="InterPro" id="IPR000242">
    <property type="entry name" value="PTP_cat"/>
</dbReference>
<reference evidence="4" key="3">
    <citation type="submission" date="2025-08" db="UniProtKB">
        <authorList>
            <consortium name="Ensembl"/>
        </authorList>
    </citation>
    <scope>IDENTIFICATION</scope>
    <source>
        <strain evidence="4">HNI</strain>
    </source>
</reference>
<dbReference type="PANTHER" id="PTHR19134:SF557">
    <property type="entry name" value="RECEPTOR-TYPE TYROSINE-PROTEIN PHOSPHATASE ETA-LIKE-RELATED"/>
    <property type="match status" value="1"/>
</dbReference>
<evidence type="ECO:0000256" key="1">
    <source>
        <dbReference type="ARBA" id="ARBA00013064"/>
    </source>
</evidence>
<name>A0A3P9MN26_ORYLA</name>
<sequence>MSSVDIQVRIWIKVQTEYFTNPEVANELSEVGKDLPTKAGAADANKQKNRYPLILPYDHSRVRLSIQNQDPGSDYINANFVPGGGSERDFICTQGPLQNTLPDFWRMVWEQNSAASWMSSDFCARHLCIQYVR</sequence>
<evidence type="ECO:0000256" key="2">
    <source>
        <dbReference type="ARBA" id="ARBA00022912"/>
    </source>
</evidence>
<dbReference type="PANTHER" id="PTHR19134">
    <property type="entry name" value="RECEPTOR-TYPE TYROSINE-PROTEIN PHOSPHATASE"/>
    <property type="match status" value="1"/>
</dbReference>
<protein>
    <recommendedName>
        <fullName evidence="1">protein-tyrosine-phosphatase</fullName>
        <ecNumber evidence="1">3.1.3.48</ecNumber>
    </recommendedName>
</protein>
<dbReference type="Gene3D" id="3.90.190.10">
    <property type="entry name" value="Protein tyrosine phosphatase superfamily"/>
    <property type="match status" value="1"/>
</dbReference>
<dbReference type="InterPro" id="IPR029021">
    <property type="entry name" value="Prot-tyrosine_phosphatase-like"/>
</dbReference>
<accession>A0A3P9MN26</accession>
<evidence type="ECO:0000313" key="5">
    <source>
        <dbReference type="Proteomes" id="UP000265180"/>
    </source>
</evidence>
<reference evidence="4 5" key="2">
    <citation type="submission" date="2017-04" db="EMBL/GenBank/DDBJ databases">
        <title>CpG methylation of centromeres and impact of large insertions on vertebrate speciation.</title>
        <authorList>
            <person name="Ichikawa K."/>
            <person name="Yoshimura J."/>
            <person name="Morishita S."/>
        </authorList>
    </citation>
    <scope>NUCLEOTIDE SEQUENCE</scope>
    <source>
        <strain evidence="4 5">HNI</strain>
    </source>
</reference>
<dbReference type="EC" id="3.1.3.48" evidence="1"/>
<keyword evidence="2" id="KW-0904">Protein phosphatase</keyword>
<dbReference type="PROSITE" id="PS50055">
    <property type="entry name" value="TYR_PHOSPHATASE_PTP"/>
    <property type="match status" value="1"/>
</dbReference>
<dbReference type="PRINTS" id="PR00700">
    <property type="entry name" value="PRTYPHPHTASE"/>
</dbReference>
<organism evidence="4 5">
    <name type="scientific">Oryzias latipes</name>
    <name type="common">Japanese rice fish</name>
    <name type="synonym">Japanese killifish</name>
    <dbReference type="NCBI Taxonomy" id="8090"/>
    <lineage>
        <taxon>Eukaryota</taxon>
        <taxon>Metazoa</taxon>
        <taxon>Chordata</taxon>
        <taxon>Craniata</taxon>
        <taxon>Vertebrata</taxon>
        <taxon>Euteleostomi</taxon>
        <taxon>Actinopterygii</taxon>
        <taxon>Neopterygii</taxon>
        <taxon>Teleostei</taxon>
        <taxon>Neoteleostei</taxon>
        <taxon>Acanthomorphata</taxon>
        <taxon>Ovalentaria</taxon>
        <taxon>Atherinomorphae</taxon>
        <taxon>Beloniformes</taxon>
        <taxon>Adrianichthyidae</taxon>
        <taxon>Oryziinae</taxon>
        <taxon>Oryzias</taxon>
    </lineage>
</organism>
<reference evidence="4" key="4">
    <citation type="submission" date="2025-09" db="UniProtKB">
        <authorList>
            <consortium name="Ensembl"/>
        </authorList>
    </citation>
    <scope>IDENTIFICATION</scope>
    <source>
        <strain evidence="4">HNI</strain>
    </source>
</reference>
<evidence type="ECO:0000259" key="3">
    <source>
        <dbReference type="PROSITE" id="PS50055"/>
    </source>
</evidence>
<dbReference type="AlphaFoldDB" id="A0A3P9MN26"/>
<dbReference type="SUPFAM" id="SSF52799">
    <property type="entry name" value="(Phosphotyrosine protein) phosphatases II"/>
    <property type="match status" value="1"/>
</dbReference>
<dbReference type="SMART" id="SM00194">
    <property type="entry name" value="PTPc"/>
    <property type="match status" value="1"/>
</dbReference>
<dbReference type="Proteomes" id="UP000265180">
    <property type="component" value="Chromosome 7"/>
</dbReference>
<dbReference type="GO" id="GO:0004725">
    <property type="term" value="F:protein tyrosine phosphatase activity"/>
    <property type="evidence" value="ECO:0007669"/>
    <property type="project" value="UniProtKB-EC"/>
</dbReference>
<proteinExistence type="predicted"/>